<protein>
    <submittedName>
        <fullName evidence="2">Uncharacterized protein</fullName>
    </submittedName>
</protein>
<dbReference type="Proteomes" id="UP000267585">
    <property type="component" value="Unassembled WGS sequence"/>
</dbReference>
<evidence type="ECO:0000256" key="1">
    <source>
        <dbReference type="SAM" id="Phobius"/>
    </source>
</evidence>
<keyword evidence="1" id="KW-1133">Transmembrane helix</keyword>
<evidence type="ECO:0000313" key="2">
    <source>
        <dbReference type="EMBL" id="RTE54317.1"/>
    </source>
</evidence>
<evidence type="ECO:0000313" key="3">
    <source>
        <dbReference type="Proteomes" id="UP000267585"/>
    </source>
</evidence>
<accession>A0A430K5K7</accession>
<proteinExistence type="predicted"/>
<keyword evidence="1" id="KW-0472">Membrane</keyword>
<sequence length="208" mass="23701">MVLVIRVLQCAFSNRWTTILDKTIFGGTRRKGLIKVRVTTGILINFNNYYLCVSRPRSSFDARMNRAFKKYLFLLCILLVNGFNSVYADTLPILDPYSPISNFTASGNSDCEMAEGLPIKVFDNTHLFEVQQPIIAEVAEAEEEEKVSNKVLFSLTQNKIYGGLLTAVFYAQMSGYFLSGIENSSIYFKPHAFAYPCKRHIKFQVFRI</sequence>
<reference evidence="2 3" key="1">
    <citation type="submission" date="2018-11" db="EMBL/GenBank/DDBJ databases">
        <title>Arenibacter aquaticus sp.nov., a marine bacterium isolated from surface seawater in the South China Sea.</title>
        <authorList>
            <person name="Guo J."/>
            <person name="Sun J."/>
        </authorList>
    </citation>
    <scope>NUCLEOTIDE SEQUENCE [LARGE SCALE GENOMIC DNA]</scope>
    <source>
        <strain evidence="2 3">GUO666</strain>
    </source>
</reference>
<gene>
    <name evidence="2" type="ORF">EHW67_03880</name>
</gene>
<name>A0A430K5K7_9FLAO</name>
<dbReference type="OrthoDB" id="1438726at2"/>
<dbReference type="AlphaFoldDB" id="A0A430K5K7"/>
<dbReference type="EMBL" id="RQPJ01000002">
    <property type="protein sequence ID" value="RTE54317.1"/>
    <property type="molecule type" value="Genomic_DNA"/>
</dbReference>
<keyword evidence="1" id="KW-0812">Transmembrane</keyword>
<organism evidence="2 3">
    <name type="scientific">Arenibacter aquaticus</name>
    <dbReference type="NCBI Taxonomy" id="2489054"/>
    <lineage>
        <taxon>Bacteria</taxon>
        <taxon>Pseudomonadati</taxon>
        <taxon>Bacteroidota</taxon>
        <taxon>Flavobacteriia</taxon>
        <taxon>Flavobacteriales</taxon>
        <taxon>Flavobacteriaceae</taxon>
        <taxon>Arenibacter</taxon>
    </lineage>
</organism>
<dbReference type="RefSeq" id="WP_126161049.1">
    <property type="nucleotide sequence ID" value="NZ_RQPJ01000002.1"/>
</dbReference>
<feature type="transmembrane region" description="Helical" evidence="1">
    <location>
        <begin position="71"/>
        <end position="88"/>
    </location>
</feature>
<feature type="transmembrane region" description="Helical" evidence="1">
    <location>
        <begin position="160"/>
        <end position="179"/>
    </location>
</feature>
<comment type="caution">
    <text evidence="2">The sequence shown here is derived from an EMBL/GenBank/DDBJ whole genome shotgun (WGS) entry which is preliminary data.</text>
</comment>
<keyword evidence="3" id="KW-1185">Reference proteome</keyword>